<proteinExistence type="inferred from homology"/>
<comment type="subcellular location">
    <subcellularLocation>
        <location evidence="4">Cytoplasm</location>
    </subcellularLocation>
</comment>
<dbReference type="PANTHER" id="PTHR42866">
    <property type="entry name" value="3-DEOXY-MANNO-OCTULOSONATE CYTIDYLYLTRANSFERASE"/>
    <property type="match status" value="1"/>
</dbReference>
<dbReference type="NCBIfam" id="TIGR00466">
    <property type="entry name" value="kdsB"/>
    <property type="match status" value="1"/>
</dbReference>
<dbReference type="NCBIfam" id="NF009905">
    <property type="entry name" value="PRK13368.1"/>
    <property type="match status" value="1"/>
</dbReference>
<accession>A0A090QQ56</accession>
<evidence type="ECO:0000256" key="1">
    <source>
        <dbReference type="ARBA" id="ARBA00022679"/>
    </source>
</evidence>
<gene>
    <name evidence="4" type="primary">kdsB</name>
    <name evidence="5" type="ORF">JCM19294_152</name>
</gene>
<dbReference type="InterPro" id="IPR004528">
    <property type="entry name" value="KdsB"/>
</dbReference>
<dbReference type="EC" id="2.7.7.38" evidence="4"/>
<dbReference type="UniPathway" id="UPA00358">
    <property type="reaction ID" value="UER00476"/>
</dbReference>
<dbReference type="EMBL" id="BBML01000006">
    <property type="protein sequence ID" value="GAK97616.1"/>
    <property type="molecule type" value="Genomic_DNA"/>
</dbReference>
<evidence type="ECO:0000256" key="2">
    <source>
        <dbReference type="ARBA" id="ARBA00022695"/>
    </source>
</evidence>
<dbReference type="AlphaFoldDB" id="A0A090QQ56"/>
<comment type="pathway">
    <text evidence="4">Nucleotide-sugar biosynthesis; CMP-3-deoxy-D-manno-octulosonate biosynthesis; CMP-3-deoxy-D-manno-octulosonate from 3-deoxy-D-manno-octulosonate and CTP: step 1/1.</text>
</comment>
<dbReference type="CDD" id="cd02517">
    <property type="entry name" value="CMP-KDO-Synthetase"/>
    <property type="match status" value="1"/>
</dbReference>
<dbReference type="GO" id="GO:0009103">
    <property type="term" value="P:lipopolysaccharide biosynthetic process"/>
    <property type="evidence" value="ECO:0007669"/>
    <property type="project" value="UniProtKB-UniRule"/>
</dbReference>
<dbReference type="InterPro" id="IPR003329">
    <property type="entry name" value="Cytidylyl_trans"/>
</dbReference>
<dbReference type="NCBIfam" id="NF003952">
    <property type="entry name" value="PRK05450.1-5"/>
    <property type="match status" value="1"/>
</dbReference>
<keyword evidence="6" id="KW-1185">Reference proteome</keyword>
<evidence type="ECO:0000313" key="5">
    <source>
        <dbReference type="EMBL" id="GAK97616.1"/>
    </source>
</evidence>
<dbReference type="Gene3D" id="3.90.550.10">
    <property type="entry name" value="Spore Coat Polysaccharide Biosynthesis Protein SpsA, Chain A"/>
    <property type="match status" value="1"/>
</dbReference>
<dbReference type="InterPro" id="IPR029044">
    <property type="entry name" value="Nucleotide-diphossugar_trans"/>
</dbReference>
<dbReference type="GO" id="GO:0033468">
    <property type="term" value="P:CMP-keto-3-deoxy-D-manno-octulosonic acid biosynthetic process"/>
    <property type="evidence" value="ECO:0007669"/>
    <property type="project" value="UniProtKB-UniRule"/>
</dbReference>
<comment type="catalytic activity">
    <reaction evidence="4">
        <text>3-deoxy-alpha-D-manno-oct-2-ulosonate + CTP = CMP-3-deoxy-beta-D-manno-octulosonate + diphosphate</text>
        <dbReference type="Rhea" id="RHEA:23448"/>
        <dbReference type="ChEBI" id="CHEBI:33019"/>
        <dbReference type="ChEBI" id="CHEBI:37563"/>
        <dbReference type="ChEBI" id="CHEBI:85986"/>
        <dbReference type="ChEBI" id="CHEBI:85987"/>
        <dbReference type="EC" id="2.7.7.38"/>
    </reaction>
</comment>
<dbReference type="Pfam" id="PF02348">
    <property type="entry name" value="CTP_transf_3"/>
    <property type="match status" value="1"/>
</dbReference>
<reference evidence="5" key="1">
    <citation type="journal article" date="2014" name="Genome Announc.">
        <title>Draft Genome Sequences of Marine Flavobacterium Nonlabens Strains NR17, NR24, NR27, NR32, NR33, and Ara13.</title>
        <authorList>
            <person name="Nakanishi M."/>
            <person name="Meirelles P."/>
            <person name="Suzuki R."/>
            <person name="Takatani N."/>
            <person name="Mino S."/>
            <person name="Suda W."/>
            <person name="Oshima K."/>
            <person name="Hattori M."/>
            <person name="Ohkuma M."/>
            <person name="Hosokawa M."/>
            <person name="Miyashita K."/>
            <person name="Thompson F.L."/>
            <person name="Niwa A."/>
            <person name="Sawabe T."/>
            <person name="Sawabe T."/>
        </authorList>
    </citation>
    <scope>NUCLEOTIDE SEQUENCE [LARGE SCALE GENOMIC DNA]</scope>
    <source>
        <strain evidence="5">JCM 19294</strain>
    </source>
</reference>
<keyword evidence="1 4" id="KW-0808">Transferase</keyword>
<dbReference type="eggNOG" id="COG1212">
    <property type="taxonomic scope" value="Bacteria"/>
</dbReference>
<dbReference type="RefSeq" id="WP_042279327.1">
    <property type="nucleotide sequence ID" value="NZ_BBML01000006.1"/>
</dbReference>
<comment type="caution">
    <text evidence="5">The sequence shown here is derived from an EMBL/GenBank/DDBJ whole genome shotgun (WGS) entry which is preliminary data.</text>
</comment>
<dbReference type="PANTHER" id="PTHR42866:SF2">
    <property type="entry name" value="3-DEOXY-MANNO-OCTULOSONATE CYTIDYLYLTRANSFERASE, MITOCHONDRIAL"/>
    <property type="match status" value="1"/>
</dbReference>
<name>A0A090QQ56_9FLAO</name>
<keyword evidence="3 4" id="KW-0448">Lipopolysaccharide biosynthesis</keyword>
<dbReference type="STRING" id="319236.BST91_06250"/>
<dbReference type="HAMAP" id="MF_00057">
    <property type="entry name" value="KdsB"/>
    <property type="match status" value="1"/>
</dbReference>
<evidence type="ECO:0000313" key="6">
    <source>
        <dbReference type="Proteomes" id="UP000029221"/>
    </source>
</evidence>
<comment type="function">
    <text evidence="4">Activates KDO (a required 8-carbon sugar) for incorporation into bacterial lipopolysaccharide in Gram-negative bacteria.</text>
</comment>
<dbReference type="GO" id="GO:0008690">
    <property type="term" value="F:3-deoxy-manno-octulosonate cytidylyltransferase activity"/>
    <property type="evidence" value="ECO:0007669"/>
    <property type="project" value="UniProtKB-UniRule"/>
</dbReference>
<evidence type="ECO:0000256" key="4">
    <source>
        <dbReference type="HAMAP-Rule" id="MF_00057"/>
    </source>
</evidence>
<comment type="similarity">
    <text evidence="4">Belongs to the KdsB family.</text>
</comment>
<evidence type="ECO:0000256" key="3">
    <source>
        <dbReference type="ARBA" id="ARBA00022985"/>
    </source>
</evidence>
<keyword evidence="2 4" id="KW-0548">Nucleotidyltransferase</keyword>
<dbReference type="Proteomes" id="UP000029221">
    <property type="component" value="Unassembled WGS sequence"/>
</dbReference>
<organism evidence="5 6">
    <name type="scientific">Nonlabens tegetincola</name>
    <dbReference type="NCBI Taxonomy" id="323273"/>
    <lineage>
        <taxon>Bacteria</taxon>
        <taxon>Pseudomonadati</taxon>
        <taxon>Bacteroidota</taxon>
        <taxon>Flavobacteriia</taxon>
        <taxon>Flavobacteriales</taxon>
        <taxon>Flavobacteriaceae</taxon>
        <taxon>Nonlabens</taxon>
    </lineage>
</organism>
<dbReference type="SUPFAM" id="SSF53448">
    <property type="entry name" value="Nucleotide-diphospho-sugar transferases"/>
    <property type="match status" value="1"/>
</dbReference>
<keyword evidence="4" id="KW-0963">Cytoplasm</keyword>
<sequence length="245" mass="27663">MRTIAVIPARYEASRFPGKLMKDLGGKPVIIRTMQATQQTGLFDDVMVATDSETIYKTVEENGGKAVMSTKNHECGSDRIAEAVENIPADIVINVQGDEPFTNKEDLASLIEVFKNDPSKNISLASLMHEIKGEEMISNPNNVKVIVDENDHAIYFSRSPIPYHRDKLLPATYYKHIGIYAFRKQALLEFYHSKATPLELLEKLECLRYIEQGKKIKMVRTQKSSIGIDTPDDLIEANKLWDCSK</sequence>
<dbReference type="GO" id="GO:0005829">
    <property type="term" value="C:cytosol"/>
    <property type="evidence" value="ECO:0007669"/>
    <property type="project" value="TreeGrafter"/>
</dbReference>
<protein>
    <recommendedName>
        <fullName evidence="4">3-deoxy-manno-octulosonate cytidylyltransferase</fullName>
        <ecNumber evidence="4">2.7.7.38</ecNumber>
    </recommendedName>
    <alternativeName>
        <fullName evidence="4">CMP-2-keto-3-deoxyoctulosonic acid synthase</fullName>
        <shortName evidence="4">CKS</shortName>
        <shortName evidence="4">CMP-KDO synthase</shortName>
    </alternativeName>
</protein>